<dbReference type="EMBL" id="JAFLNF010000008">
    <property type="protein sequence ID" value="MBO0347001.1"/>
    <property type="molecule type" value="Genomic_DNA"/>
</dbReference>
<dbReference type="PANTHER" id="PTHR19353:SF73">
    <property type="entry name" value="FATTY ACID DESATURASE"/>
    <property type="match status" value="1"/>
</dbReference>
<keyword evidence="1" id="KW-0472">Membrane</keyword>
<dbReference type="InterPro" id="IPR012171">
    <property type="entry name" value="Fatty_acid_desaturase"/>
</dbReference>
<dbReference type="RefSeq" id="WP_206943476.1">
    <property type="nucleotide sequence ID" value="NZ_JAFLNF010000008.1"/>
</dbReference>
<keyword evidence="1" id="KW-0812">Transmembrane</keyword>
<dbReference type="GO" id="GO:0016717">
    <property type="term" value="F:oxidoreductase activity, acting on paired donors, with oxidation of a pair of donors resulting in the reduction of molecular oxygen to two molecules of water"/>
    <property type="evidence" value="ECO:0007669"/>
    <property type="project" value="TreeGrafter"/>
</dbReference>
<dbReference type="InterPro" id="IPR005804">
    <property type="entry name" value="FA_desaturase_dom"/>
</dbReference>
<comment type="caution">
    <text evidence="3">The sequence shown here is derived from an EMBL/GenBank/DDBJ whole genome shotgun (WGS) entry which is preliminary data.</text>
</comment>
<accession>A0A939JA30</accession>
<feature type="transmembrane region" description="Helical" evidence="1">
    <location>
        <begin position="20"/>
        <end position="44"/>
    </location>
</feature>
<feature type="domain" description="Fatty acid desaturase" evidence="2">
    <location>
        <begin position="51"/>
        <end position="301"/>
    </location>
</feature>
<feature type="transmembrane region" description="Helical" evidence="1">
    <location>
        <begin position="182"/>
        <end position="202"/>
    </location>
</feature>
<proteinExistence type="predicted"/>
<evidence type="ECO:0000259" key="2">
    <source>
        <dbReference type="Pfam" id="PF00487"/>
    </source>
</evidence>
<evidence type="ECO:0000313" key="3">
    <source>
        <dbReference type="EMBL" id="MBO0347001.1"/>
    </source>
</evidence>
<sequence>MLKHQIQELAAHCERYRTPVTWRACSQIVTTVLPFLALFAAMYFSLDISYWLTLGLAIPAGGLLVRFFIIQHDCGHGSFFPSQIANDMTGRIVSILTLTPYAYWRRAHALHHASSANLDRRGIGDITTLTVAEYSALPFLKRVGYRVYRNPFFLTLVGGVLHFLVIQRVPFSVQRPNRQMTLSVLALNLAIVLVYGILVYLLGWTDFLMLFAPMVLIACAAGVWLFYIQHQFEETHWSAGTEWDRKTAAILGSSYYALPKVLHWFTGNIGLHHIHHLCSQIPNYRLQECMAARPELAHINRLTIWESLKCANLALWDESTKRLVPFRAA</sequence>
<dbReference type="AlphaFoldDB" id="A0A939JA30"/>
<keyword evidence="1" id="KW-1133">Transmembrane helix</keyword>
<evidence type="ECO:0000256" key="1">
    <source>
        <dbReference type="SAM" id="Phobius"/>
    </source>
</evidence>
<dbReference type="PANTHER" id="PTHR19353">
    <property type="entry name" value="FATTY ACID DESATURASE 2"/>
    <property type="match status" value="1"/>
</dbReference>
<dbReference type="GO" id="GO:0016020">
    <property type="term" value="C:membrane"/>
    <property type="evidence" value="ECO:0007669"/>
    <property type="project" value="TreeGrafter"/>
</dbReference>
<evidence type="ECO:0000313" key="4">
    <source>
        <dbReference type="Proteomes" id="UP000664779"/>
    </source>
</evidence>
<name>A0A939JA30_9HYPH</name>
<dbReference type="GO" id="GO:0006629">
    <property type="term" value="P:lipid metabolic process"/>
    <property type="evidence" value="ECO:0007669"/>
    <property type="project" value="InterPro"/>
</dbReference>
<keyword evidence="4" id="KW-1185">Reference proteome</keyword>
<protein>
    <submittedName>
        <fullName evidence="3">Fatty acid desaturase</fullName>
    </submittedName>
</protein>
<dbReference type="CDD" id="cd03507">
    <property type="entry name" value="Delta12-FADS-like"/>
    <property type="match status" value="1"/>
</dbReference>
<feature type="transmembrane region" description="Helical" evidence="1">
    <location>
        <begin position="50"/>
        <end position="69"/>
    </location>
</feature>
<dbReference type="Proteomes" id="UP000664779">
    <property type="component" value="Unassembled WGS sequence"/>
</dbReference>
<feature type="transmembrane region" description="Helical" evidence="1">
    <location>
        <begin position="208"/>
        <end position="228"/>
    </location>
</feature>
<gene>
    <name evidence="3" type="ORF">J0X15_17375</name>
</gene>
<reference evidence="3" key="1">
    <citation type="submission" date="2021-03" db="EMBL/GenBank/DDBJ databases">
        <title>Roseibium sp. CAU 1637 isolated from Incheon.</title>
        <authorList>
            <person name="Kim W."/>
        </authorList>
    </citation>
    <scope>NUCLEOTIDE SEQUENCE</scope>
    <source>
        <strain evidence="3">CAU 1637</strain>
    </source>
</reference>
<dbReference type="Pfam" id="PF00487">
    <property type="entry name" value="FA_desaturase"/>
    <property type="match status" value="1"/>
</dbReference>
<organism evidence="3 4">
    <name type="scientific">Roseibium limicola</name>
    <dbReference type="NCBI Taxonomy" id="2816037"/>
    <lineage>
        <taxon>Bacteria</taxon>
        <taxon>Pseudomonadati</taxon>
        <taxon>Pseudomonadota</taxon>
        <taxon>Alphaproteobacteria</taxon>
        <taxon>Hyphomicrobiales</taxon>
        <taxon>Stappiaceae</taxon>
        <taxon>Roseibium</taxon>
    </lineage>
</organism>